<protein>
    <submittedName>
        <fullName evidence="2">Uncharacterized protein</fullName>
    </submittedName>
</protein>
<dbReference type="AlphaFoldDB" id="A0A1V6UNQ7"/>
<dbReference type="Proteomes" id="UP000191500">
    <property type="component" value="Unassembled WGS sequence"/>
</dbReference>
<evidence type="ECO:0000313" key="2">
    <source>
        <dbReference type="EMBL" id="OQE40060.1"/>
    </source>
</evidence>
<evidence type="ECO:0000256" key="1">
    <source>
        <dbReference type="SAM" id="MobiDB-lite"/>
    </source>
</evidence>
<proteinExistence type="predicted"/>
<feature type="region of interest" description="Disordered" evidence="1">
    <location>
        <begin position="203"/>
        <end position="250"/>
    </location>
</feature>
<gene>
    <name evidence="2" type="ORF">PENCOP_c006G05678</name>
</gene>
<reference evidence="3" key="1">
    <citation type="journal article" date="2017" name="Nat. Microbiol.">
        <title>Global analysis of biosynthetic gene clusters reveals vast potential of secondary metabolite production in Penicillium species.</title>
        <authorList>
            <person name="Nielsen J.C."/>
            <person name="Grijseels S."/>
            <person name="Prigent S."/>
            <person name="Ji B."/>
            <person name="Dainat J."/>
            <person name="Nielsen K.F."/>
            <person name="Frisvad J.C."/>
            <person name="Workman M."/>
            <person name="Nielsen J."/>
        </authorList>
    </citation>
    <scope>NUCLEOTIDE SEQUENCE [LARGE SCALE GENOMIC DNA]</scope>
    <source>
        <strain evidence="3">IBT 31321</strain>
    </source>
</reference>
<organism evidence="2 3">
    <name type="scientific">Penicillium coprophilum</name>
    <dbReference type="NCBI Taxonomy" id="36646"/>
    <lineage>
        <taxon>Eukaryota</taxon>
        <taxon>Fungi</taxon>
        <taxon>Dikarya</taxon>
        <taxon>Ascomycota</taxon>
        <taxon>Pezizomycotina</taxon>
        <taxon>Eurotiomycetes</taxon>
        <taxon>Eurotiomycetidae</taxon>
        <taxon>Eurotiales</taxon>
        <taxon>Aspergillaceae</taxon>
        <taxon>Penicillium</taxon>
    </lineage>
</organism>
<accession>A0A1V6UNQ7</accession>
<name>A0A1V6UNQ7_9EURO</name>
<dbReference type="STRING" id="36646.A0A1V6UNQ7"/>
<evidence type="ECO:0000313" key="3">
    <source>
        <dbReference type="Proteomes" id="UP000191500"/>
    </source>
</evidence>
<feature type="compositionally biased region" description="Pro residues" evidence="1">
    <location>
        <begin position="206"/>
        <end position="220"/>
    </location>
</feature>
<sequence>MRLESRTRASATNERRIWEPLQLDNLNDPQTASDRRSVFDLIRSVYNPILVTWIAEGGNPWQHMLRRRDIHKDILRQLTARAGELPPRLQSIESQHVLGEILIDILKYYRFTDPAWRVPAPLPSPLPPPPPAAPAAAAAAAAAAVATPSPRGEDETLDATADTLSPLEVLAEAASSVRPIPVLPTTSSLDILAAVASTRPYVRFPVPTPTPSPCPTPVDSPAPGTKRARNEKSEDESEQPAKKKQAVSPK</sequence>
<comment type="caution">
    <text evidence="2">The sequence shown here is derived from an EMBL/GenBank/DDBJ whole genome shotgun (WGS) entry which is preliminary data.</text>
</comment>
<dbReference type="EMBL" id="MDDG01000006">
    <property type="protein sequence ID" value="OQE40060.1"/>
    <property type="molecule type" value="Genomic_DNA"/>
</dbReference>
<keyword evidence="3" id="KW-1185">Reference proteome</keyword>